<accession>A0A6F9DGX5</accession>
<feature type="compositionally biased region" description="Basic and acidic residues" evidence="1">
    <location>
        <begin position="103"/>
        <end position="113"/>
    </location>
</feature>
<protein>
    <submittedName>
        <fullName evidence="2">Uncharacterized protein LOC100175308</fullName>
    </submittedName>
</protein>
<name>A0A6F9DGX5_9ASCI</name>
<dbReference type="EMBL" id="LR786364">
    <property type="protein sequence ID" value="CAB3260420.1"/>
    <property type="molecule type" value="mRNA"/>
</dbReference>
<dbReference type="AlphaFoldDB" id="A0A6F9DGX5"/>
<evidence type="ECO:0000256" key="1">
    <source>
        <dbReference type="SAM" id="MobiDB-lite"/>
    </source>
</evidence>
<feature type="region of interest" description="Disordered" evidence="1">
    <location>
        <begin position="103"/>
        <end position="125"/>
    </location>
</feature>
<evidence type="ECO:0000313" key="2">
    <source>
        <dbReference type="EMBL" id="CAB3260420.1"/>
    </source>
</evidence>
<gene>
    <name evidence="2" type="primary">LOC100175308-001</name>
</gene>
<feature type="region of interest" description="Disordered" evidence="1">
    <location>
        <begin position="329"/>
        <end position="357"/>
    </location>
</feature>
<feature type="compositionally biased region" description="Basic and acidic residues" evidence="1">
    <location>
        <begin position="332"/>
        <end position="343"/>
    </location>
</feature>
<proteinExistence type="evidence at transcript level"/>
<reference evidence="2" key="1">
    <citation type="submission" date="2020-04" db="EMBL/GenBank/DDBJ databases">
        <authorList>
            <person name="Neveu A P."/>
        </authorList>
    </citation>
    <scope>NUCLEOTIDE SEQUENCE</scope>
    <source>
        <tissue evidence="2">Whole embryo</tissue>
    </source>
</reference>
<feature type="compositionally biased region" description="Low complexity" evidence="1">
    <location>
        <begin position="177"/>
        <end position="189"/>
    </location>
</feature>
<feature type="region of interest" description="Disordered" evidence="1">
    <location>
        <begin position="170"/>
        <end position="189"/>
    </location>
</feature>
<organism evidence="2">
    <name type="scientific">Phallusia mammillata</name>
    <dbReference type="NCBI Taxonomy" id="59560"/>
    <lineage>
        <taxon>Eukaryota</taxon>
        <taxon>Metazoa</taxon>
        <taxon>Chordata</taxon>
        <taxon>Tunicata</taxon>
        <taxon>Ascidiacea</taxon>
        <taxon>Phlebobranchia</taxon>
        <taxon>Ascidiidae</taxon>
        <taxon>Phallusia</taxon>
    </lineage>
</organism>
<sequence>MDGSLNDLFGNYFILIKPSKYAEKQVFQTFECSAEWFMQALGFLVQKPEPCKTCSKLKIVAATQTEMIKQSDVDTQTLIRKHKSKFTSTDEIKIVPKVEKATMTPKEPKKECRSTMTKPMPNVSAVKPNVANVKPVRKPTTKPTVPITSSISVQTDTCDLVKPLKNEKLSAMSTTDNNSRSSANALSRPNINSCNENECGAVFLQSELDKLPKNVSKLFIDCYLCCRMSKLKFTTPLRYVWGYLKLLQHFINTANGVASGTRQLLLRWAWHVQCLIEDLEYRPAPHAIMFDQCVREWANKLGGWSFMEARANAKFDFTKVRRQQEEFAPEIHNNEEPTKDPHCLKPQPVPGSETNQNFCDQYDRDKLQKSLSEPVGQIASLVPVIRSIKRDNMFDNERDTNNKRWKTSR</sequence>